<keyword evidence="4" id="KW-1015">Disulfide bond</keyword>
<feature type="domain" description="Fibronectin type-III" evidence="11">
    <location>
        <begin position="442"/>
        <end position="528"/>
    </location>
</feature>
<keyword evidence="3" id="KW-0677">Repeat</keyword>
<evidence type="ECO:0000259" key="13">
    <source>
        <dbReference type="PROSITE" id="PS51041"/>
    </source>
</evidence>
<feature type="domain" description="EMI" evidence="13">
    <location>
        <begin position="33"/>
        <end position="106"/>
    </location>
</feature>
<keyword evidence="7" id="KW-0472">Membrane</keyword>
<evidence type="ECO:0000259" key="12">
    <source>
        <dbReference type="PROSITE" id="PS51034"/>
    </source>
</evidence>
<proteinExistence type="predicted"/>
<dbReference type="Proteomes" id="UP001356427">
    <property type="component" value="Unassembled WGS sequence"/>
</dbReference>
<evidence type="ECO:0000256" key="4">
    <source>
        <dbReference type="ARBA" id="ARBA00023157"/>
    </source>
</evidence>
<keyword evidence="1 5" id="KW-0245">EGF-like domain</keyword>
<feature type="signal peptide" evidence="8">
    <location>
        <begin position="1"/>
        <end position="19"/>
    </location>
</feature>
<sequence>MSWMFSLSLAVALLELCRGHNTLFKGYVLSMSSYHLCTGHESRVVSKVWFYKTSYRDRRSCGSWLPWKTCAVTLYKTAYRTEYMNVTEEVMRCCEGYEQVGSYCALPMNRSGEFTAKPGSCPEGVVEAPRNTGCEWDSDCPGWQKCCQREGLSFCTDPQHTGNRGCCFNVTVTVKTDYQQLISMDGGILNHTRLLHSVVTGALDSSDVSVYYISSWPIGPFRTASSMLIGSLETLSLSNTTAKLQLLLKHIEEVTSVSVEDIDECTHATLSSCSRQADCANTEGSYSCTCHPGFTDLNSNNTGEHCQAADLVTSAMPSNATHMFWWANATELPPNSSYQSWVSSFTDNPTAVATTTDRGMMLSSTQIPATTHDLATASSNRSETSTGLTSWSSPISLQHTTNTNTLTLPLSTSMPQTSVGPTVEDMYLSVSSLSPSTCHPTPTTNLQASNINGFSFCLSWTGQSQSGLSFLVVLREGSEVKGRWETELSVLEVTGLQPGVLYNVTVTPCACGSQGASLLLLVKTAAQTLRATVRLTNVQFTDALLYPTSQEYQNLSRGIVEEILQSLPPDILALVNSGDVRVQITGLTPGSVVVNFTIIFTPSQSQDILKVSSALVQALQNSSRYTVDSNNTSIDDVDECSTGDMDCSPWAQCSNNWGSYSCLCLDGFTDSNPSRPGRACSAHLTTTTPTMPITTPVQTTTAPAPATTTTTTNSLVTTDNTVSTTTTYNTTSITSNNKTTTTINTPVTTNNAVRINNTVSTATPIPLTTMTPVPTTTTTDVPTAMTTNVTSGLITTSLQPMTPTSPAILVSDTRGISVECRASYITVTVVRDFLGARHIGDSSLYLGRQECGMNGGNSSHVQLTVAWDQCNTQLLYNSTHFTAQTTLFNSMGPQSLPDSETRVPTVRLEVPIMCTFGKSILISAGYDPTGYDMIKDVVMGSGTFHVTVQLLNGMSLLPQNYSLSPEEDVVVEVSVNSTVDQIKVVINKCWATQSSNPLEPTIYLFLENSCPLPNTYTTVLENGNSSNSRLSLRIFSYVNLNVIYLHCQIHICIKSGSTTCQPDCIERTERLSNLIGTAKASCGPFFRSHEVSVKESSVTLRLVDYSLLGIGLFLLFIGSLSSLFFYHRKRIGTYSFSLKPKQENFTYHVFDA</sequence>
<evidence type="ECO:0000256" key="5">
    <source>
        <dbReference type="PROSITE-ProRule" id="PRU00076"/>
    </source>
</evidence>
<dbReference type="GO" id="GO:0030414">
    <property type="term" value="F:peptidase inhibitor activity"/>
    <property type="evidence" value="ECO:0007669"/>
    <property type="project" value="InterPro"/>
</dbReference>
<feature type="domain" description="WAP" evidence="14">
    <location>
        <begin position="114"/>
        <end position="159"/>
    </location>
</feature>
<dbReference type="AlphaFoldDB" id="A0AAN8QYQ8"/>
<dbReference type="InterPro" id="IPR036364">
    <property type="entry name" value="SEA_dom_sf"/>
</dbReference>
<evidence type="ECO:0000259" key="10">
    <source>
        <dbReference type="PROSITE" id="PS50026"/>
    </source>
</evidence>
<feature type="region of interest" description="Disordered" evidence="6">
    <location>
        <begin position="691"/>
        <end position="712"/>
    </location>
</feature>
<evidence type="ECO:0000256" key="7">
    <source>
        <dbReference type="SAM" id="Phobius"/>
    </source>
</evidence>
<evidence type="ECO:0000256" key="3">
    <source>
        <dbReference type="ARBA" id="ARBA00022737"/>
    </source>
</evidence>
<dbReference type="InterPro" id="IPR036645">
    <property type="entry name" value="Elafin-like_sf"/>
</dbReference>
<dbReference type="GO" id="GO:0005576">
    <property type="term" value="C:extracellular region"/>
    <property type="evidence" value="ECO:0007669"/>
    <property type="project" value="InterPro"/>
</dbReference>
<keyword evidence="2 8" id="KW-0732">Signal</keyword>
<dbReference type="InterPro" id="IPR011489">
    <property type="entry name" value="EMI_domain"/>
</dbReference>
<dbReference type="SMART" id="SM00179">
    <property type="entry name" value="EGF_CA"/>
    <property type="match status" value="2"/>
</dbReference>
<dbReference type="Pfam" id="PF01390">
    <property type="entry name" value="SEA"/>
    <property type="match status" value="1"/>
</dbReference>
<dbReference type="CDD" id="cd00054">
    <property type="entry name" value="EGF_CA"/>
    <property type="match status" value="2"/>
</dbReference>
<accession>A0AAN8QYQ8</accession>
<dbReference type="InterPro" id="IPR042235">
    <property type="entry name" value="ZP-C_dom"/>
</dbReference>
<dbReference type="PROSITE" id="PS51034">
    <property type="entry name" value="ZP_2"/>
    <property type="match status" value="1"/>
</dbReference>
<evidence type="ECO:0000259" key="9">
    <source>
        <dbReference type="PROSITE" id="PS50024"/>
    </source>
</evidence>
<feature type="transmembrane region" description="Helical" evidence="7">
    <location>
        <begin position="1105"/>
        <end position="1126"/>
    </location>
</feature>
<dbReference type="Gene3D" id="4.10.75.10">
    <property type="entry name" value="Elafin-like"/>
    <property type="match status" value="1"/>
</dbReference>
<evidence type="ECO:0000256" key="1">
    <source>
        <dbReference type="ARBA" id="ARBA00022536"/>
    </source>
</evidence>
<feature type="compositionally biased region" description="Polar residues" evidence="6">
    <location>
        <begin position="376"/>
        <end position="394"/>
    </location>
</feature>
<dbReference type="Gene3D" id="2.60.40.10">
    <property type="entry name" value="Immunoglobulins"/>
    <property type="match status" value="1"/>
</dbReference>
<dbReference type="PROSITE" id="PS50853">
    <property type="entry name" value="FN3"/>
    <property type="match status" value="1"/>
</dbReference>
<dbReference type="PROSITE" id="PS51041">
    <property type="entry name" value="EMI"/>
    <property type="match status" value="1"/>
</dbReference>
<dbReference type="SMART" id="SM00241">
    <property type="entry name" value="ZP"/>
    <property type="match status" value="1"/>
</dbReference>
<evidence type="ECO:0000256" key="8">
    <source>
        <dbReference type="SAM" id="SignalP"/>
    </source>
</evidence>
<dbReference type="EMBL" id="JAGTTL010000010">
    <property type="protein sequence ID" value="KAK6317151.1"/>
    <property type="molecule type" value="Genomic_DNA"/>
</dbReference>
<dbReference type="Gene3D" id="2.10.25.10">
    <property type="entry name" value="Laminin"/>
    <property type="match status" value="2"/>
</dbReference>
<dbReference type="SUPFAM" id="SSF82671">
    <property type="entry name" value="SEA domain"/>
    <property type="match status" value="1"/>
</dbReference>
<protein>
    <recommendedName>
        <fullName evidence="17">Uromodulin-like 1</fullName>
    </recommendedName>
</protein>
<evidence type="ECO:0000259" key="11">
    <source>
        <dbReference type="PROSITE" id="PS50853"/>
    </source>
</evidence>
<evidence type="ECO:0000259" key="14">
    <source>
        <dbReference type="PROSITE" id="PS51390"/>
    </source>
</evidence>
<dbReference type="InterPro" id="IPR049883">
    <property type="entry name" value="NOTCH1_EGF-like"/>
</dbReference>
<reference evidence="15 16" key="1">
    <citation type="submission" date="2021-04" db="EMBL/GenBank/DDBJ databases">
        <authorList>
            <person name="De Guttry C."/>
            <person name="Zahm M."/>
            <person name="Klopp C."/>
            <person name="Cabau C."/>
            <person name="Louis A."/>
            <person name="Berthelot C."/>
            <person name="Parey E."/>
            <person name="Roest Crollius H."/>
            <person name="Montfort J."/>
            <person name="Robinson-Rechavi M."/>
            <person name="Bucao C."/>
            <person name="Bouchez O."/>
            <person name="Gislard M."/>
            <person name="Lluch J."/>
            <person name="Milhes M."/>
            <person name="Lampietro C."/>
            <person name="Lopez Roques C."/>
            <person name="Donnadieu C."/>
            <person name="Braasch I."/>
            <person name="Desvignes T."/>
            <person name="Postlethwait J."/>
            <person name="Bobe J."/>
            <person name="Wedekind C."/>
            <person name="Guiguen Y."/>
        </authorList>
    </citation>
    <scope>NUCLEOTIDE SEQUENCE [LARGE SCALE GENOMIC DNA]</scope>
    <source>
        <strain evidence="15">Cs_M1</strain>
        <tissue evidence="15">Blood</tissue>
    </source>
</reference>
<name>A0AAN8QYQ8_9TELE</name>
<dbReference type="Pfam" id="PF00095">
    <property type="entry name" value="WAP"/>
    <property type="match status" value="1"/>
</dbReference>
<dbReference type="Gene3D" id="3.30.70.960">
    <property type="entry name" value="SEA domain"/>
    <property type="match status" value="1"/>
</dbReference>
<evidence type="ECO:0000313" key="15">
    <source>
        <dbReference type="EMBL" id="KAK6317151.1"/>
    </source>
</evidence>
<dbReference type="PROSITE" id="PS50024">
    <property type="entry name" value="SEA"/>
    <property type="match status" value="1"/>
</dbReference>
<dbReference type="GO" id="GO:0005509">
    <property type="term" value="F:calcium ion binding"/>
    <property type="evidence" value="ECO:0007669"/>
    <property type="project" value="InterPro"/>
</dbReference>
<comment type="caution">
    <text evidence="5">Lacks conserved residue(s) required for the propagation of feature annotation.</text>
</comment>
<dbReference type="PROSITE" id="PS50026">
    <property type="entry name" value="EGF_3"/>
    <property type="match status" value="2"/>
</dbReference>
<dbReference type="Gene3D" id="2.60.40.4100">
    <property type="entry name" value="Zona pellucida, ZP-C domain"/>
    <property type="match status" value="1"/>
</dbReference>
<dbReference type="SMART" id="SM00060">
    <property type="entry name" value="FN3"/>
    <property type="match status" value="1"/>
</dbReference>
<dbReference type="InterPro" id="IPR008197">
    <property type="entry name" value="WAP_dom"/>
</dbReference>
<dbReference type="InterPro" id="IPR000742">
    <property type="entry name" value="EGF"/>
</dbReference>
<dbReference type="InterPro" id="IPR013783">
    <property type="entry name" value="Ig-like_fold"/>
</dbReference>
<feature type="region of interest" description="Disordered" evidence="6">
    <location>
        <begin position="372"/>
        <end position="394"/>
    </location>
</feature>
<dbReference type="SUPFAM" id="SSF57196">
    <property type="entry name" value="EGF/Laminin"/>
    <property type="match status" value="2"/>
</dbReference>
<dbReference type="FunFam" id="2.10.25.10:FF:000038">
    <property type="entry name" value="Fibrillin 2"/>
    <property type="match status" value="2"/>
</dbReference>
<evidence type="ECO:0000313" key="16">
    <source>
        <dbReference type="Proteomes" id="UP001356427"/>
    </source>
</evidence>
<evidence type="ECO:0008006" key="17">
    <source>
        <dbReference type="Google" id="ProtNLM"/>
    </source>
</evidence>
<gene>
    <name evidence="15" type="ORF">J4Q44_G00125510</name>
</gene>
<dbReference type="PROSITE" id="PS51390">
    <property type="entry name" value="WAP"/>
    <property type="match status" value="1"/>
</dbReference>
<dbReference type="PANTHER" id="PTHR14002:SF22">
    <property type="entry name" value="UROMODULIN-LIKE 1"/>
    <property type="match status" value="1"/>
</dbReference>
<dbReference type="SMART" id="SM00181">
    <property type="entry name" value="EGF"/>
    <property type="match status" value="2"/>
</dbReference>
<dbReference type="InterPro" id="IPR055355">
    <property type="entry name" value="ZP-C"/>
</dbReference>
<feature type="chain" id="PRO_5043041888" description="Uromodulin-like 1" evidence="8">
    <location>
        <begin position="20"/>
        <end position="1152"/>
    </location>
</feature>
<evidence type="ECO:0000256" key="2">
    <source>
        <dbReference type="ARBA" id="ARBA00022729"/>
    </source>
</evidence>
<dbReference type="PROSITE" id="PS01187">
    <property type="entry name" value="EGF_CA"/>
    <property type="match status" value="2"/>
</dbReference>
<dbReference type="SUPFAM" id="SSF49265">
    <property type="entry name" value="Fibronectin type III"/>
    <property type="match status" value="1"/>
</dbReference>
<dbReference type="SUPFAM" id="SSF57256">
    <property type="entry name" value="Elafin-like"/>
    <property type="match status" value="1"/>
</dbReference>
<dbReference type="InterPro" id="IPR001881">
    <property type="entry name" value="EGF-like_Ca-bd_dom"/>
</dbReference>
<dbReference type="InterPro" id="IPR003961">
    <property type="entry name" value="FN3_dom"/>
</dbReference>
<dbReference type="Gene3D" id="2.60.40.3210">
    <property type="entry name" value="Zona pellucida, ZP-N domain"/>
    <property type="match status" value="1"/>
</dbReference>
<dbReference type="PROSITE" id="PS00010">
    <property type="entry name" value="ASX_HYDROXYL"/>
    <property type="match status" value="2"/>
</dbReference>
<keyword evidence="16" id="KW-1185">Reference proteome</keyword>
<dbReference type="Pfam" id="PF07645">
    <property type="entry name" value="EGF_CA"/>
    <property type="match status" value="2"/>
</dbReference>
<dbReference type="InterPro" id="IPR000082">
    <property type="entry name" value="SEA_dom"/>
</dbReference>
<feature type="domain" description="ZP" evidence="12">
    <location>
        <begin position="819"/>
        <end position="1071"/>
    </location>
</feature>
<keyword evidence="7" id="KW-0812">Transmembrane</keyword>
<dbReference type="GO" id="GO:0030855">
    <property type="term" value="P:epithelial cell differentiation"/>
    <property type="evidence" value="ECO:0007669"/>
    <property type="project" value="UniProtKB-ARBA"/>
</dbReference>
<comment type="caution">
    <text evidence="15">The sequence shown here is derived from an EMBL/GenBank/DDBJ whole genome shotgun (WGS) entry which is preliminary data.</text>
</comment>
<dbReference type="InterPro" id="IPR001507">
    <property type="entry name" value="ZP_dom"/>
</dbReference>
<feature type="domain" description="EGF-like" evidence="10">
    <location>
        <begin position="636"/>
        <end position="674"/>
    </location>
</feature>
<dbReference type="InterPro" id="IPR018097">
    <property type="entry name" value="EGF_Ca-bd_CS"/>
</dbReference>
<dbReference type="InterPro" id="IPR036116">
    <property type="entry name" value="FN3_sf"/>
</dbReference>
<feature type="domain" description="EGF-like" evidence="10">
    <location>
        <begin position="261"/>
        <end position="300"/>
    </location>
</feature>
<keyword evidence="7" id="KW-1133">Transmembrane helix</keyword>
<dbReference type="GO" id="GO:0071944">
    <property type="term" value="C:cell periphery"/>
    <property type="evidence" value="ECO:0007669"/>
    <property type="project" value="UniProtKB-ARBA"/>
</dbReference>
<evidence type="ECO:0000256" key="6">
    <source>
        <dbReference type="SAM" id="MobiDB-lite"/>
    </source>
</evidence>
<feature type="domain" description="SEA" evidence="9">
    <location>
        <begin position="525"/>
        <end position="639"/>
    </location>
</feature>
<dbReference type="InterPro" id="IPR000152">
    <property type="entry name" value="EGF-type_Asp/Asn_hydroxyl_site"/>
</dbReference>
<dbReference type="Pfam" id="PF00100">
    <property type="entry name" value="Zona_pellucida"/>
    <property type="match status" value="1"/>
</dbReference>
<dbReference type="PANTHER" id="PTHR14002">
    <property type="entry name" value="ENDOGLIN/TGF-BETA RECEPTOR TYPE III"/>
    <property type="match status" value="1"/>
</dbReference>
<organism evidence="15 16">
    <name type="scientific">Coregonus suidteri</name>
    <dbReference type="NCBI Taxonomy" id="861788"/>
    <lineage>
        <taxon>Eukaryota</taxon>
        <taxon>Metazoa</taxon>
        <taxon>Chordata</taxon>
        <taxon>Craniata</taxon>
        <taxon>Vertebrata</taxon>
        <taxon>Euteleostomi</taxon>
        <taxon>Actinopterygii</taxon>
        <taxon>Neopterygii</taxon>
        <taxon>Teleostei</taxon>
        <taxon>Protacanthopterygii</taxon>
        <taxon>Salmoniformes</taxon>
        <taxon>Salmonidae</taxon>
        <taxon>Coregoninae</taxon>
        <taxon>Coregonus</taxon>
    </lineage>
</organism>